<comment type="caution">
    <text evidence="2">The sequence shown here is derived from an EMBL/GenBank/DDBJ whole genome shotgun (WGS) entry which is preliminary data.</text>
</comment>
<feature type="compositionally biased region" description="Gly residues" evidence="1">
    <location>
        <begin position="1"/>
        <end position="11"/>
    </location>
</feature>
<feature type="region of interest" description="Disordered" evidence="1">
    <location>
        <begin position="1"/>
        <end position="53"/>
    </location>
</feature>
<reference evidence="2 3" key="1">
    <citation type="journal article" date="2021" name="BMC Genomics">
        <title>Datura genome reveals duplications of psychoactive alkaloid biosynthetic genes and high mutation rate following tissue culture.</title>
        <authorList>
            <person name="Rajewski A."/>
            <person name="Carter-House D."/>
            <person name="Stajich J."/>
            <person name="Litt A."/>
        </authorList>
    </citation>
    <scope>NUCLEOTIDE SEQUENCE [LARGE SCALE GENOMIC DNA]</scope>
    <source>
        <strain evidence="2">AR-01</strain>
    </source>
</reference>
<organism evidence="2 3">
    <name type="scientific">Datura stramonium</name>
    <name type="common">Jimsonweed</name>
    <name type="synonym">Common thornapple</name>
    <dbReference type="NCBI Taxonomy" id="4076"/>
    <lineage>
        <taxon>Eukaryota</taxon>
        <taxon>Viridiplantae</taxon>
        <taxon>Streptophyta</taxon>
        <taxon>Embryophyta</taxon>
        <taxon>Tracheophyta</taxon>
        <taxon>Spermatophyta</taxon>
        <taxon>Magnoliopsida</taxon>
        <taxon>eudicotyledons</taxon>
        <taxon>Gunneridae</taxon>
        <taxon>Pentapetalae</taxon>
        <taxon>asterids</taxon>
        <taxon>lamiids</taxon>
        <taxon>Solanales</taxon>
        <taxon>Solanaceae</taxon>
        <taxon>Solanoideae</taxon>
        <taxon>Datureae</taxon>
        <taxon>Datura</taxon>
    </lineage>
</organism>
<name>A0ABS8TC56_DATST</name>
<dbReference type="EMBL" id="JACEIK010001303">
    <property type="protein sequence ID" value="MCD7468174.1"/>
    <property type="molecule type" value="Genomic_DNA"/>
</dbReference>
<dbReference type="Proteomes" id="UP000823775">
    <property type="component" value="Unassembled WGS sequence"/>
</dbReference>
<protein>
    <submittedName>
        <fullName evidence="2">Uncharacterized protein</fullName>
    </submittedName>
</protein>
<evidence type="ECO:0000313" key="2">
    <source>
        <dbReference type="EMBL" id="MCD7468174.1"/>
    </source>
</evidence>
<keyword evidence="3" id="KW-1185">Reference proteome</keyword>
<gene>
    <name evidence="2" type="ORF">HAX54_006124</name>
</gene>
<accession>A0ABS8TC56</accession>
<evidence type="ECO:0000313" key="3">
    <source>
        <dbReference type="Proteomes" id="UP000823775"/>
    </source>
</evidence>
<proteinExistence type="predicted"/>
<evidence type="ECO:0000256" key="1">
    <source>
        <dbReference type="SAM" id="MobiDB-lite"/>
    </source>
</evidence>
<feature type="compositionally biased region" description="Basic and acidic residues" evidence="1">
    <location>
        <begin position="12"/>
        <end position="41"/>
    </location>
</feature>
<sequence length="74" mass="8361">MFSGGEYGGFGAEKKAANKMREEQGRNREPEDDSHCRREKSPPANERLPRRSPVIDAAVLCSTGRPSINCWRRN</sequence>